<organism evidence="1">
    <name type="scientific">marine sediment metagenome</name>
    <dbReference type="NCBI Taxonomy" id="412755"/>
    <lineage>
        <taxon>unclassified sequences</taxon>
        <taxon>metagenomes</taxon>
        <taxon>ecological metagenomes</taxon>
    </lineage>
</organism>
<evidence type="ECO:0000313" key="1">
    <source>
        <dbReference type="EMBL" id="GAI84946.1"/>
    </source>
</evidence>
<name>X1T0M7_9ZZZZ</name>
<gene>
    <name evidence="1" type="ORF">S12H4_19621</name>
</gene>
<protein>
    <submittedName>
        <fullName evidence="1">Uncharacterized protein</fullName>
    </submittedName>
</protein>
<proteinExistence type="predicted"/>
<sequence>MRLFIKAGGREKLISKAKDGGGFQTVELMVTNNFELAVPEPERQYWVELYPSWDTQTLKVDAFESGCLMGLIMQAEGGARLTLGGVWKQLVALKKAAEEEAAVTKEILPGGMIRIRDRDGNVIIRAPLPYEAEGN</sequence>
<comment type="caution">
    <text evidence="1">The sequence shown here is derived from an EMBL/GenBank/DDBJ whole genome shotgun (WGS) entry which is preliminary data.</text>
</comment>
<dbReference type="AlphaFoldDB" id="X1T0M7"/>
<dbReference type="EMBL" id="BARW01009834">
    <property type="protein sequence ID" value="GAI84946.1"/>
    <property type="molecule type" value="Genomic_DNA"/>
</dbReference>
<reference evidence="1" key="1">
    <citation type="journal article" date="2014" name="Front. Microbiol.">
        <title>High frequency of phylogenetically diverse reductive dehalogenase-homologous genes in deep subseafloor sedimentary metagenomes.</title>
        <authorList>
            <person name="Kawai M."/>
            <person name="Futagami T."/>
            <person name="Toyoda A."/>
            <person name="Takaki Y."/>
            <person name="Nishi S."/>
            <person name="Hori S."/>
            <person name="Arai W."/>
            <person name="Tsubouchi T."/>
            <person name="Morono Y."/>
            <person name="Uchiyama I."/>
            <person name="Ito T."/>
            <person name="Fujiyama A."/>
            <person name="Inagaki F."/>
            <person name="Takami H."/>
        </authorList>
    </citation>
    <scope>NUCLEOTIDE SEQUENCE</scope>
    <source>
        <strain evidence="1">Expedition CK06-06</strain>
    </source>
</reference>
<accession>X1T0M7</accession>